<dbReference type="CDD" id="cd01189">
    <property type="entry name" value="INT_ICEBs1_C_like"/>
    <property type="match status" value="1"/>
</dbReference>
<protein>
    <submittedName>
        <fullName evidence="5">Site-specific integrase</fullName>
    </submittedName>
</protein>
<feature type="domain" description="Tyr recombinase" evidence="4">
    <location>
        <begin position="164"/>
        <end position="364"/>
    </location>
</feature>
<dbReference type="PANTHER" id="PTHR30349:SF64">
    <property type="entry name" value="PROPHAGE INTEGRASE INTD-RELATED"/>
    <property type="match status" value="1"/>
</dbReference>
<evidence type="ECO:0000256" key="1">
    <source>
        <dbReference type="ARBA" id="ARBA00008857"/>
    </source>
</evidence>
<dbReference type="InterPro" id="IPR010998">
    <property type="entry name" value="Integrase_recombinase_N"/>
</dbReference>
<dbReference type="Pfam" id="PF00589">
    <property type="entry name" value="Phage_integrase"/>
    <property type="match status" value="1"/>
</dbReference>
<dbReference type="InterPro" id="IPR053876">
    <property type="entry name" value="Phage_int_M"/>
</dbReference>
<dbReference type="GO" id="GO:0003677">
    <property type="term" value="F:DNA binding"/>
    <property type="evidence" value="ECO:0007669"/>
    <property type="project" value="UniProtKB-KW"/>
</dbReference>
<keyword evidence="6" id="KW-1185">Reference proteome</keyword>
<dbReference type="InterPro" id="IPR050090">
    <property type="entry name" value="Tyrosine_recombinase_XerCD"/>
</dbReference>
<keyword evidence="2" id="KW-0238">DNA-binding</keyword>
<gene>
    <name evidence="5" type="ORF">B4915_08730</name>
</gene>
<organism evidence="5 6">
    <name type="scientific">Leucobacter massiliensis</name>
    <dbReference type="NCBI Taxonomy" id="1686285"/>
    <lineage>
        <taxon>Bacteria</taxon>
        <taxon>Bacillati</taxon>
        <taxon>Actinomycetota</taxon>
        <taxon>Actinomycetes</taxon>
        <taxon>Micrococcales</taxon>
        <taxon>Microbacteriaceae</taxon>
        <taxon>Leucobacter</taxon>
    </lineage>
</organism>
<dbReference type="InterPro" id="IPR011010">
    <property type="entry name" value="DNA_brk_join_enz"/>
</dbReference>
<dbReference type="Pfam" id="PF22022">
    <property type="entry name" value="Phage_int_M"/>
    <property type="match status" value="1"/>
</dbReference>
<dbReference type="InterPro" id="IPR002104">
    <property type="entry name" value="Integrase_catalytic"/>
</dbReference>
<evidence type="ECO:0000256" key="2">
    <source>
        <dbReference type="ARBA" id="ARBA00023125"/>
    </source>
</evidence>
<dbReference type="Proteomes" id="UP000238650">
    <property type="component" value="Unassembled WGS sequence"/>
</dbReference>
<dbReference type="GO" id="GO:0006310">
    <property type="term" value="P:DNA recombination"/>
    <property type="evidence" value="ECO:0007669"/>
    <property type="project" value="UniProtKB-KW"/>
</dbReference>
<dbReference type="PROSITE" id="PS51898">
    <property type="entry name" value="TYR_RECOMBINASE"/>
    <property type="match status" value="1"/>
</dbReference>
<comment type="caution">
    <text evidence="5">The sequence shown here is derived from an EMBL/GenBank/DDBJ whole genome shotgun (WGS) entry which is preliminary data.</text>
</comment>
<dbReference type="GO" id="GO:0015074">
    <property type="term" value="P:DNA integration"/>
    <property type="evidence" value="ECO:0007669"/>
    <property type="project" value="InterPro"/>
</dbReference>
<dbReference type="Pfam" id="PF14657">
    <property type="entry name" value="Arm-DNA-bind_4"/>
    <property type="match status" value="1"/>
</dbReference>
<dbReference type="InterPro" id="IPR013762">
    <property type="entry name" value="Integrase-like_cat_sf"/>
</dbReference>
<evidence type="ECO:0000313" key="5">
    <source>
        <dbReference type="EMBL" id="PRI10959.1"/>
    </source>
</evidence>
<accession>A0A2S9QMZ0</accession>
<dbReference type="EMBL" id="MWZD01000017">
    <property type="protein sequence ID" value="PRI10959.1"/>
    <property type="molecule type" value="Genomic_DNA"/>
</dbReference>
<dbReference type="PANTHER" id="PTHR30349">
    <property type="entry name" value="PHAGE INTEGRASE-RELATED"/>
    <property type="match status" value="1"/>
</dbReference>
<reference evidence="5 6" key="1">
    <citation type="journal article" date="2017" name="New Microbes New Infect">
        <title>Genome sequence of 'Leucobacter massiliensis' sp. nov. isolated from human pharynx after travel to the 2014 Hajj.</title>
        <authorList>
            <person name="Leangapichart T."/>
            <person name="Gautret P."/>
            <person name="Nguyen T.T."/>
            <person name="Armstrong N."/>
            <person name="Rolain J.M."/>
        </authorList>
    </citation>
    <scope>NUCLEOTIDE SEQUENCE [LARGE SCALE GENOMIC DNA]</scope>
    <source>
        <strain evidence="5 6">122RC15</strain>
    </source>
</reference>
<dbReference type="RefSeq" id="WP_105805419.1">
    <property type="nucleotide sequence ID" value="NZ_MWZD01000017.1"/>
</dbReference>
<comment type="similarity">
    <text evidence="1">Belongs to the 'phage' integrase family.</text>
</comment>
<sequence length="377" mass="41302">MATIKPYETASGKRYRVRYRKPDGSQTDKRGFKTKKEAELFLASTTVSKATGDYVDPKLGRITIGHLGPEWLAGKKTVVKPSQYASLDSSWRTHVDPKWGSREISGIKQSEVQTWVAALRGKRSATVVLRAHGILAGILDAAVQDRRLSRNPARGVQLPRKGKSSKTYLSHAQVAALATETKQHATLIYVLAYTGLRWGEATGLRVKHVNQLARRLSVEENAVWVGNKVHVGTPKTHERRSVPYPKFLVSGIADLMDGKPADALLFGTGTDGYLRPPHPSHSWLAKACRDICARHQKQIEDGAKDVILMPAVTPHELRHTAASLAISSGANVKAVQRMLGHASAAMTLDTYADLFDDDLDGVAKRLDKAARKARKAS</sequence>
<evidence type="ECO:0000256" key="3">
    <source>
        <dbReference type="ARBA" id="ARBA00023172"/>
    </source>
</evidence>
<name>A0A2S9QMZ0_9MICO</name>
<dbReference type="AlphaFoldDB" id="A0A2S9QMZ0"/>
<dbReference type="OrthoDB" id="1822491at2"/>
<dbReference type="SUPFAM" id="SSF56349">
    <property type="entry name" value="DNA breaking-rejoining enzymes"/>
    <property type="match status" value="1"/>
</dbReference>
<evidence type="ECO:0000259" key="4">
    <source>
        <dbReference type="PROSITE" id="PS51898"/>
    </source>
</evidence>
<dbReference type="Gene3D" id="1.10.150.130">
    <property type="match status" value="1"/>
</dbReference>
<evidence type="ECO:0000313" key="6">
    <source>
        <dbReference type="Proteomes" id="UP000238650"/>
    </source>
</evidence>
<dbReference type="Gene3D" id="1.10.443.10">
    <property type="entry name" value="Intergrase catalytic core"/>
    <property type="match status" value="1"/>
</dbReference>
<keyword evidence="3" id="KW-0233">DNA recombination</keyword>
<dbReference type="InterPro" id="IPR028259">
    <property type="entry name" value="AP2-like_int_N"/>
</dbReference>
<proteinExistence type="inferred from homology"/>